<dbReference type="InterPro" id="IPR029320">
    <property type="entry name" value="Acyl-CoA_ox_N"/>
</dbReference>
<dbReference type="GO" id="GO:0071949">
    <property type="term" value="F:FAD binding"/>
    <property type="evidence" value="ECO:0007669"/>
    <property type="project" value="InterPro"/>
</dbReference>
<dbReference type="Proteomes" id="UP000031036">
    <property type="component" value="Unassembled WGS sequence"/>
</dbReference>
<comment type="cofactor">
    <cofactor evidence="1">
        <name>FAD</name>
        <dbReference type="ChEBI" id="CHEBI:57692"/>
    </cofactor>
</comment>
<feature type="domain" description="Acyl-CoA oxidase C-alpha1" evidence="19">
    <location>
        <begin position="286"/>
        <end position="447"/>
    </location>
</feature>
<feature type="binding site" evidence="15">
    <location>
        <position position="150"/>
    </location>
    <ligand>
        <name>FAD</name>
        <dbReference type="ChEBI" id="CHEBI:57692"/>
    </ligand>
</feature>
<feature type="domain" description="Acyl-CoA oxidase C-terminal" evidence="16">
    <location>
        <begin position="581"/>
        <end position="712"/>
    </location>
</feature>
<evidence type="ECO:0000256" key="12">
    <source>
        <dbReference type="ARBA" id="ARBA00023140"/>
    </source>
</evidence>
<keyword evidence="10" id="KW-0560">Oxidoreductase</keyword>
<dbReference type="SUPFAM" id="SSF47203">
    <property type="entry name" value="Acyl-CoA dehydrogenase C-terminal domain-like"/>
    <property type="match status" value="3"/>
</dbReference>
<dbReference type="Pfam" id="PF02770">
    <property type="entry name" value="Acyl-CoA_dh_M"/>
    <property type="match status" value="1"/>
</dbReference>
<dbReference type="GO" id="GO:0033540">
    <property type="term" value="P:fatty acid beta-oxidation using acyl-CoA oxidase"/>
    <property type="evidence" value="ECO:0007669"/>
    <property type="project" value="TreeGrafter"/>
</dbReference>
<dbReference type="Gene3D" id="1.20.140.10">
    <property type="entry name" value="Butyryl-CoA Dehydrogenase, subunit A, domain 3"/>
    <property type="match status" value="3"/>
</dbReference>
<dbReference type="InterPro" id="IPR009100">
    <property type="entry name" value="AcylCoA_DH/oxidase_NM_dom_sf"/>
</dbReference>
<name>A0A0B2V165_TOXCA</name>
<evidence type="ECO:0000256" key="15">
    <source>
        <dbReference type="PIRSR" id="PIRSR000168-2"/>
    </source>
</evidence>
<dbReference type="FunFam" id="1.10.540.10:FF:000006">
    <property type="entry name" value="Acyl-coenzyme A oxidase"/>
    <property type="match status" value="1"/>
</dbReference>
<accession>A0A0B2V165</accession>
<dbReference type="AlphaFoldDB" id="A0A0B2V165"/>
<dbReference type="Pfam" id="PF01756">
    <property type="entry name" value="ACOX"/>
    <property type="match status" value="1"/>
</dbReference>
<dbReference type="GO" id="GO:0003997">
    <property type="term" value="F:acyl-CoA oxidase activity"/>
    <property type="evidence" value="ECO:0007669"/>
    <property type="project" value="InterPro"/>
</dbReference>
<keyword evidence="7 13" id="KW-0274">FAD</keyword>
<dbReference type="GO" id="GO:0005504">
    <property type="term" value="F:fatty acid binding"/>
    <property type="evidence" value="ECO:0007669"/>
    <property type="project" value="TreeGrafter"/>
</dbReference>
<keyword evidence="6" id="KW-0547">Nucleotide-binding</keyword>
<dbReference type="Pfam" id="PF14749">
    <property type="entry name" value="Acyl-CoA_ox_N"/>
    <property type="match status" value="1"/>
</dbReference>
<evidence type="ECO:0000256" key="13">
    <source>
        <dbReference type="PIRNR" id="PIRNR000168"/>
    </source>
</evidence>
<evidence type="ECO:0000313" key="20">
    <source>
        <dbReference type="EMBL" id="KHN75273.1"/>
    </source>
</evidence>
<dbReference type="GO" id="GO:0055088">
    <property type="term" value="P:lipid homeostasis"/>
    <property type="evidence" value="ECO:0007669"/>
    <property type="project" value="TreeGrafter"/>
</dbReference>
<dbReference type="FunFam" id="1.20.140.10:FF:000007">
    <property type="entry name" value="Acyl-coenzyme A oxidase"/>
    <property type="match status" value="1"/>
</dbReference>
<evidence type="ECO:0000313" key="21">
    <source>
        <dbReference type="Proteomes" id="UP000031036"/>
    </source>
</evidence>
<dbReference type="PIRSF" id="PIRSF000168">
    <property type="entry name" value="Acyl-CoA_oxidase"/>
    <property type="match status" value="1"/>
</dbReference>
<dbReference type="InterPro" id="IPR012258">
    <property type="entry name" value="Acyl-CoA_oxidase"/>
</dbReference>
<keyword evidence="8" id="KW-0276">Fatty acid metabolism</keyword>
<evidence type="ECO:0000256" key="4">
    <source>
        <dbReference type="ARBA" id="ARBA00022553"/>
    </source>
</evidence>
<dbReference type="OrthoDB" id="538336at2759"/>
<evidence type="ECO:0000256" key="1">
    <source>
        <dbReference type="ARBA" id="ARBA00001974"/>
    </source>
</evidence>
<keyword evidence="12" id="KW-0576">Peroxisome</keyword>
<dbReference type="FunFam" id="2.40.110.10:FF:000003">
    <property type="entry name" value="Acyl-coenzyme A oxidase"/>
    <property type="match status" value="1"/>
</dbReference>
<comment type="caution">
    <text evidence="20">The sequence shown here is derived from an EMBL/GenBank/DDBJ whole genome shotgun (WGS) entry which is preliminary data.</text>
</comment>
<dbReference type="InterPro" id="IPR002655">
    <property type="entry name" value="Acyl-CoA_oxidase_C"/>
</dbReference>
<protein>
    <recommendedName>
        <fullName evidence="13">Acyl-coenzyme A oxidase</fullName>
    </recommendedName>
</protein>
<keyword evidence="11" id="KW-0443">Lipid metabolism</keyword>
<evidence type="ECO:0000256" key="10">
    <source>
        <dbReference type="ARBA" id="ARBA00023002"/>
    </source>
</evidence>
<dbReference type="InterPro" id="IPR036250">
    <property type="entry name" value="AcylCo_DH-like_C"/>
</dbReference>
<dbReference type="InterPro" id="IPR006091">
    <property type="entry name" value="Acyl-CoA_Oxase/DH_mid-dom"/>
</dbReference>
<feature type="domain" description="Acyl-CoA oxidase/dehydrogenase middle" evidence="17">
    <location>
        <begin position="147"/>
        <end position="255"/>
    </location>
</feature>
<dbReference type="Gene3D" id="1.10.540.10">
    <property type="entry name" value="Acyl-CoA dehydrogenase/oxidase, N-terminal domain"/>
    <property type="match status" value="1"/>
</dbReference>
<dbReference type="EMBL" id="JPKZ01002766">
    <property type="protein sequence ID" value="KHN75273.1"/>
    <property type="molecule type" value="Genomic_DNA"/>
</dbReference>
<feature type="binding site" evidence="15">
    <location>
        <position position="189"/>
    </location>
    <ligand>
        <name>FAD</name>
        <dbReference type="ChEBI" id="CHEBI:57692"/>
    </ligand>
</feature>
<evidence type="ECO:0000256" key="11">
    <source>
        <dbReference type="ARBA" id="ARBA00023098"/>
    </source>
</evidence>
<dbReference type="PANTHER" id="PTHR10909">
    <property type="entry name" value="ELECTRON TRANSPORT OXIDOREDUCTASE"/>
    <property type="match status" value="1"/>
</dbReference>
<evidence type="ECO:0000256" key="7">
    <source>
        <dbReference type="ARBA" id="ARBA00022827"/>
    </source>
</evidence>
<dbReference type="STRING" id="6265.A0A0B2V165"/>
<evidence type="ECO:0000256" key="3">
    <source>
        <dbReference type="ARBA" id="ARBA00006288"/>
    </source>
</evidence>
<dbReference type="GO" id="GO:0005777">
    <property type="term" value="C:peroxisome"/>
    <property type="evidence" value="ECO:0007669"/>
    <property type="project" value="UniProtKB-SubCell"/>
</dbReference>
<dbReference type="InterPro" id="IPR037069">
    <property type="entry name" value="AcylCoA_DH/ox_N_sf"/>
</dbReference>
<dbReference type="GO" id="GO:0005524">
    <property type="term" value="F:ATP binding"/>
    <property type="evidence" value="ECO:0007669"/>
    <property type="project" value="UniProtKB-KW"/>
</dbReference>
<evidence type="ECO:0000256" key="8">
    <source>
        <dbReference type="ARBA" id="ARBA00022832"/>
    </source>
</evidence>
<evidence type="ECO:0000256" key="14">
    <source>
        <dbReference type="PIRSR" id="PIRSR000168-1"/>
    </source>
</evidence>
<evidence type="ECO:0000256" key="9">
    <source>
        <dbReference type="ARBA" id="ARBA00022840"/>
    </source>
</evidence>
<evidence type="ECO:0000256" key="6">
    <source>
        <dbReference type="ARBA" id="ARBA00022741"/>
    </source>
</evidence>
<keyword evidence="5 13" id="KW-0285">Flavoprotein</keyword>
<evidence type="ECO:0000259" key="19">
    <source>
        <dbReference type="Pfam" id="PF22924"/>
    </source>
</evidence>
<keyword evidence="4" id="KW-0597">Phosphoprotein</keyword>
<evidence type="ECO:0000259" key="17">
    <source>
        <dbReference type="Pfam" id="PF02770"/>
    </source>
</evidence>
<evidence type="ECO:0000259" key="18">
    <source>
        <dbReference type="Pfam" id="PF14749"/>
    </source>
</evidence>
<dbReference type="PANTHER" id="PTHR10909:SF351">
    <property type="entry name" value="ACYL-COENZYME A OXIDASE"/>
    <property type="match status" value="1"/>
</dbReference>
<comment type="subcellular location">
    <subcellularLocation>
        <location evidence="2">Peroxisome</location>
    </subcellularLocation>
</comment>
<dbReference type="OMA" id="RDFHAMS"/>
<evidence type="ECO:0000259" key="16">
    <source>
        <dbReference type="Pfam" id="PF01756"/>
    </source>
</evidence>
<dbReference type="SUPFAM" id="SSF56645">
    <property type="entry name" value="Acyl-CoA dehydrogenase NM domain-like"/>
    <property type="match status" value="1"/>
</dbReference>
<dbReference type="Gene3D" id="2.40.110.10">
    <property type="entry name" value="Butyryl-CoA Dehydrogenase, subunit A, domain 2"/>
    <property type="match status" value="1"/>
</dbReference>
<organism evidence="20 21">
    <name type="scientific">Toxocara canis</name>
    <name type="common">Canine roundworm</name>
    <dbReference type="NCBI Taxonomy" id="6265"/>
    <lineage>
        <taxon>Eukaryota</taxon>
        <taxon>Metazoa</taxon>
        <taxon>Ecdysozoa</taxon>
        <taxon>Nematoda</taxon>
        <taxon>Chromadorea</taxon>
        <taxon>Rhabditida</taxon>
        <taxon>Spirurina</taxon>
        <taxon>Ascaridomorpha</taxon>
        <taxon>Ascaridoidea</taxon>
        <taxon>Toxocaridae</taxon>
        <taxon>Toxocara</taxon>
    </lineage>
</organism>
<sequence length="718" mass="80881">MRRNLVEEGDNPDITMERRKATFSVDKMAMFIHGGEYKLRRRREILKFVESQPEFQDPIPPEFMSRQQRLENNARKVVAMTDKTEVIDQSDFFEEGMYYQSLIMGRDLHPMSLHYVMFIPTLQGQTDDEQLNHWLPLAVSRSIIGTYAQTELGHGTNLSKLETTATYDPATDEFILHTPSISAAKWWPGGLGKSSNYAIVVAQLITQNEGRGPHPFIVQIRDHKTHKPIKGVTVGDIGPKLGINGNDNGFLVFDSYRIPRQNMLMRYSKVLPNGEYVAPSHAKLGYGAMVFVRSAMIRDQAMQIAAAVVIAIRYSAIRRQGEITSGMGEVQILDYRTQQYRVMPQLAKALVFLFAATQVKELFQKVTAQLTGGNTELLQELHVLSSGLKAVVSWEVAQGVEQCRLACGGHGYSQASAFPEIYAYAVGGCTYEGENIVMLLQVARFLMKAAENVRAGNARLAAIAGYLNEKGPMKCKLTSWRMASDADLIENFEYVARKQVFAAFDFLQELQRGGQSAEDAWNSCSVELCKASRMHVKCYLVKTYLEKISQCNDPELRPPLNLIGRLFIFDQMAAHMGAFRKMHVKCYLVKTYLEKISQCNDPELRPPLNLIGRLFIFDQMAAHMGAFRKAGFMEDSQAESISRAIYDILTLLRPNAVALADSLDFSDRELHSVLGRRDGNVYPALLKWAQQSQLNQTEVLPTFDKFLGPMMNDARSKL</sequence>
<evidence type="ECO:0000256" key="2">
    <source>
        <dbReference type="ARBA" id="ARBA00004275"/>
    </source>
</evidence>
<dbReference type="FunFam" id="1.20.140.10:FF:000005">
    <property type="entry name" value="Acyl-coenzyme A oxidase"/>
    <property type="match status" value="1"/>
</dbReference>
<dbReference type="InterPro" id="IPR055060">
    <property type="entry name" value="ACOX_C_alpha1"/>
</dbReference>
<dbReference type="Pfam" id="PF22924">
    <property type="entry name" value="ACOX_C_alpha1"/>
    <property type="match status" value="1"/>
</dbReference>
<comment type="similarity">
    <text evidence="3 13">Belongs to the acyl-CoA oxidase family.</text>
</comment>
<feature type="domain" description="Acyl-coenzyme A oxidase N-terminal" evidence="18">
    <location>
        <begin position="24"/>
        <end position="144"/>
    </location>
</feature>
<dbReference type="InterPro" id="IPR046373">
    <property type="entry name" value="Acyl-CoA_Oxase/DH_mid-dom_sf"/>
</dbReference>
<feature type="active site" description="Proton acceptor" evidence="14">
    <location>
        <position position="432"/>
    </location>
</feature>
<reference evidence="20 21" key="1">
    <citation type="submission" date="2014-11" db="EMBL/GenBank/DDBJ databases">
        <title>Genetic blueprint of the zoonotic pathogen Toxocara canis.</title>
        <authorList>
            <person name="Zhu X.-Q."/>
            <person name="Korhonen P.K."/>
            <person name="Cai H."/>
            <person name="Young N.D."/>
            <person name="Nejsum P."/>
            <person name="von Samson-Himmelstjerna G."/>
            <person name="Boag P.R."/>
            <person name="Tan P."/>
            <person name="Li Q."/>
            <person name="Min J."/>
            <person name="Yang Y."/>
            <person name="Wang X."/>
            <person name="Fang X."/>
            <person name="Hall R.S."/>
            <person name="Hofmann A."/>
            <person name="Sternberg P.W."/>
            <person name="Jex A.R."/>
            <person name="Gasser R.B."/>
        </authorList>
    </citation>
    <scope>NUCLEOTIDE SEQUENCE [LARGE SCALE GENOMIC DNA]</scope>
    <source>
        <strain evidence="20">PN_DK_2014</strain>
    </source>
</reference>
<gene>
    <name evidence="20" type="primary">C48B4.1</name>
    <name evidence="20" type="ORF">Tcan_18573</name>
</gene>
<keyword evidence="9" id="KW-0067">ATP-binding</keyword>
<keyword evidence="21" id="KW-1185">Reference proteome</keyword>
<proteinExistence type="inferred from homology"/>
<evidence type="ECO:0000256" key="5">
    <source>
        <dbReference type="ARBA" id="ARBA00022630"/>
    </source>
</evidence>